<name>A0A167X2D2_PENCH</name>
<dbReference type="EMBL" id="CM002798">
    <property type="protein sequence ID" value="KZN92365.1"/>
    <property type="molecule type" value="Genomic_DNA"/>
</dbReference>
<proteinExistence type="predicted"/>
<evidence type="ECO:0000256" key="1">
    <source>
        <dbReference type="PROSITE-ProRule" id="PRU00175"/>
    </source>
</evidence>
<dbReference type="Proteomes" id="UP000076449">
    <property type="component" value="Chromosome I"/>
</dbReference>
<evidence type="ECO:0000256" key="2">
    <source>
        <dbReference type="SAM" id="MobiDB-lite"/>
    </source>
</evidence>
<sequence length="345" mass="38711">MSDPQWLWDPLSICEMGPIRETKTCCGITKKGDACKLIVKKDTLKEGRHKLNNLARGPFNLSTLDSQLSDLVSFFLCKQWHRERQHNDVKQRWFDAAVRNQADVQESPRQRFPHIIAEEIDGPQQEPASTALETDGFAPIWGVDAAFPRLPSPTWLEVTRPPGRDVTPGMLTMNRVPWNVSRDNPAILSIHNEYGGLHSLQIHTVRQESCPDGERCPICFEGDSDDLVMLQCGICKGVVHLGCMEGWLAHRLPGNNTSCPIHRCNGSFRALLRSSAVGNATGNSTAETPLEDTYTPVEETSVPTAPPQRRSTQTTRRSDRPRVFSSSSIIRRSPRSRRVPDRFLP</sequence>
<evidence type="ECO:0000313" key="4">
    <source>
        <dbReference type="EMBL" id="KZN92329.1"/>
    </source>
</evidence>
<dbReference type="InterPro" id="IPR001841">
    <property type="entry name" value="Znf_RING"/>
</dbReference>
<evidence type="ECO:0000313" key="5">
    <source>
        <dbReference type="EMBL" id="KZN92365.1"/>
    </source>
</evidence>
<dbReference type="PROSITE" id="PS50089">
    <property type="entry name" value="ZF_RING_2"/>
    <property type="match status" value="1"/>
</dbReference>
<feature type="domain" description="RING-type" evidence="3">
    <location>
        <begin position="216"/>
        <end position="263"/>
    </location>
</feature>
<keyword evidence="1" id="KW-0479">Metal-binding</keyword>
<dbReference type="InterPro" id="IPR013083">
    <property type="entry name" value="Znf_RING/FYVE/PHD"/>
</dbReference>
<keyword evidence="1" id="KW-0862">Zinc</keyword>
<accession>A0A167X2D2</accession>
<dbReference type="CDD" id="cd15489">
    <property type="entry name" value="PHD_SF"/>
    <property type="match status" value="1"/>
</dbReference>
<feature type="region of interest" description="Disordered" evidence="2">
    <location>
        <begin position="279"/>
        <end position="345"/>
    </location>
</feature>
<gene>
    <name evidence="4" type="ORF">EN45_024830</name>
    <name evidence="5" type="ORF">EN45_025190</name>
</gene>
<dbReference type="GO" id="GO:0008270">
    <property type="term" value="F:zinc ion binding"/>
    <property type="evidence" value="ECO:0007669"/>
    <property type="project" value="UniProtKB-KW"/>
</dbReference>
<dbReference type="EMBL" id="CM002798">
    <property type="protein sequence ID" value="KZN92329.1"/>
    <property type="molecule type" value="Genomic_DNA"/>
</dbReference>
<dbReference type="SUPFAM" id="SSF57903">
    <property type="entry name" value="FYVE/PHD zinc finger"/>
    <property type="match status" value="1"/>
</dbReference>
<evidence type="ECO:0000259" key="3">
    <source>
        <dbReference type="PROSITE" id="PS50089"/>
    </source>
</evidence>
<dbReference type="AlphaFoldDB" id="A0A167X2D2"/>
<dbReference type="Gene3D" id="3.30.40.10">
    <property type="entry name" value="Zinc/RING finger domain, C3HC4 (zinc finger)"/>
    <property type="match status" value="1"/>
</dbReference>
<organism evidence="4">
    <name type="scientific">Penicillium chrysogenum</name>
    <name type="common">Penicillium notatum</name>
    <dbReference type="NCBI Taxonomy" id="5076"/>
    <lineage>
        <taxon>Eukaryota</taxon>
        <taxon>Fungi</taxon>
        <taxon>Dikarya</taxon>
        <taxon>Ascomycota</taxon>
        <taxon>Pezizomycotina</taxon>
        <taxon>Eurotiomycetes</taxon>
        <taxon>Eurotiomycetidae</taxon>
        <taxon>Eurotiales</taxon>
        <taxon>Aspergillaceae</taxon>
        <taxon>Penicillium</taxon>
        <taxon>Penicillium chrysogenum species complex</taxon>
    </lineage>
</organism>
<keyword evidence="1" id="KW-0863">Zinc-finger</keyword>
<protein>
    <recommendedName>
        <fullName evidence="3">RING-type domain-containing protein</fullName>
    </recommendedName>
</protein>
<dbReference type="InterPro" id="IPR011011">
    <property type="entry name" value="Znf_FYVE_PHD"/>
</dbReference>
<reference evidence="4" key="1">
    <citation type="journal article" date="2014" name="Genome Announc.">
        <title>Complete sequencing and chromosome-scale genome assembly of the industrial progenitor strain P2niaD18 from the penicillin producer Penicillium chrysogenum.</title>
        <authorList>
            <person name="Specht T."/>
            <person name="Dahlmann T.A."/>
            <person name="Zadra I."/>
            <person name="Kurnsteiner H."/>
            <person name="Kuck U."/>
        </authorList>
    </citation>
    <scope>NUCLEOTIDE SEQUENCE [LARGE SCALE GENOMIC DNA]</scope>
    <source>
        <strain evidence="4">P2niaD18</strain>
    </source>
</reference>